<dbReference type="Pfam" id="PF23936">
    <property type="entry name" value="HB_ELP1"/>
    <property type="match status" value="1"/>
</dbReference>
<dbReference type="InterPro" id="IPR056167">
    <property type="entry name" value="A-sol_ELP1"/>
</dbReference>
<dbReference type="InterPro" id="IPR006849">
    <property type="entry name" value="Elp1"/>
</dbReference>
<evidence type="ECO:0000259" key="8">
    <source>
        <dbReference type="Pfam" id="PF04762"/>
    </source>
</evidence>
<dbReference type="InterPro" id="IPR056166">
    <property type="entry name" value="TPR_ELP1"/>
</dbReference>
<keyword evidence="6" id="KW-0539">Nucleus</keyword>
<comment type="pathway">
    <text evidence="1">tRNA modification; 5-methoxycarbonylmethyl-2-thiouridine-tRNA biosynthesis.</text>
</comment>
<feature type="domain" description="ELP1 first N-terminal beta-propeller" evidence="8">
    <location>
        <begin position="1"/>
        <end position="361"/>
    </location>
</feature>
<evidence type="ECO:0000313" key="13">
    <source>
        <dbReference type="EMBL" id="OCT51702.1"/>
    </source>
</evidence>
<dbReference type="GO" id="GO:0033588">
    <property type="term" value="C:elongator holoenzyme complex"/>
    <property type="evidence" value="ECO:0007669"/>
    <property type="project" value="EnsemblFungi"/>
</dbReference>
<comment type="subcellular location">
    <subcellularLocation>
        <location evidence="6">Cytoplasm</location>
    </subcellularLocation>
    <subcellularLocation>
        <location evidence="6">Nucleus</location>
    </subcellularLocation>
</comment>
<proteinExistence type="inferred from homology"/>
<dbReference type="PIRSF" id="PIRSF017233">
    <property type="entry name" value="IKAP"/>
    <property type="match status" value="1"/>
</dbReference>
<dbReference type="Pfam" id="PF23925">
    <property type="entry name" value="A-sol_ELP1"/>
    <property type="match status" value="1"/>
</dbReference>
<evidence type="ECO:0000256" key="5">
    <source>
        <dbReference type="ARBA" id="ARBA00029535"/>
    </source>
</evidence>
<dbReference type="EMBL" id="LGRB01000009">
    <property type="protein sequence ID" value="OCT51702.1"/>
    <property type="molecule type" value="Genomic_DNA"/>
</dbReference>
<protein>
    <recommendedName>
        <fullName evidence="5 6">Elongator complex protein 1</fullName>
    </recommendedName>
</protein>
<dbReference type="GO" id="GO:0002926">
    <property type="term" value="P:tRNA wobble base 5-methoxycarbonylmethyl-2-thiouridinylation"/>
    <property type="evidence" value="ECO:0007669"/>
    <property type="project" value="TreeGrafter"/>
</dbReference>
<dbReference type="AlphaFoldDB" id="A0A1C1CT72"/>
<dbReference type="InterPro" id="IPR015943">
    <property type="entry name" value="WD40/YVTN_repeat-like_dom_sf"/>
</dbReference>
<evidence type="ECO:0000259" key="12">
    <source>
        <dbReference type="Pfam" id="PF23936"/>
    </source>
</evidence>
<dbReference type="VEuPathDB" id="FungiDB:G647_06397"/>
<evidence type="ECO:0000256" key="2">
    <source>
        <dbReference type="ARBA" id="ARBA00006086"/>
    </source>
</evidence>
<dbReference type="InterPro" id="IPR056165">
    <property type="entry name" value="Beta-prop_ELP1_2nd"/>
</dbReference>
<feature type="domain" description="ELP1 TPR" evidence="10">
    <location>
        <begin position="934"/>
        <end position="1098"/>
    </location>
</feature>
<dbReference type="GO" id="GO:0006357">
    <property type="term" value="P:regulation of transcription by RNA polymerase II"/>
    <property type="evidence" value="ECO:0007669"/>
    <property type="project" value="EnsemblFungi"/>
</dbReference>
<keyword evidence="4" id="KW-0819">tRNA processing</keyword>
<gene>
    <name evidence="13" type="primary">iki3</name>
    <name evidence="13" type="ORF">CLCR_07903</name>
</gene>
<feature type="region of interest" description="Disordered" evidence="7">
    <location>
        <begin position="1212"/>
        <end position="1234"/>
    </location>
</feature>
<dbReference type="VEuPathDB" id="FungiDB:CLCR_07903"/>
<dbReference type="eggNOG" id="KOG1920">
    <property type="taxonomic scope" value="Eukaryota"/>
</dbReference>
<evidence type="ECO:0000256" key="7">
    <source>
        <dbReference type="SAM" id="MobiDB-lite"/>
    </source>
</evidence>
<keyword evidence="14" id="KW-1185">Reference proteome</keyword>
<dbReference type="OrthoDB" id="40048at2759"/>
<dbReference type="InterPro" id="IPR056169">
    <property type="entry name" value="HB_ELP1"/>
</dbReference>
<evidence type="ECO:0000256" key="1">
    <source>
        <dbReference type="ARBA" id="ARBA00005043"/>
    </source>
</evidence>
<dbReference type="Gene3D" id="2.130.10.10">
    <property type="entry name" value="YVTN repeat-like/Quinoprotein amine dehydrogenase"/>
    <property type="match status" value="1"/>
</dbReference>
<feature type="region of interest" description="Disordered" evidence="7">
    <location>
        <begin position="183"/>
        <end position="207"/>
    </location>
</feature>
<dbReference type="PANTHER" id="PTHR12747:SF0">
    <property type="entry name" value="ELONGATOR COMPLEX PROTEIN 1"/>
    <property type="match status" value="1"/>
</dbReference>
<dbReference type="Pfam" id="PF23797">
    <property type="entry name" value="Beta-prop_ELP1_2nd"/>
    <property type="match status" value="1"/>
</dbReference>
<dbReference type="GO" id="GO:0005634">
    <property type="term" value="C:nucleus"/>
    <property type="evidence" value="ECO:0007669"/>
    <property type="project" value="UniProtKB-SubCell"/>
</dbReference>
<evidence type="ECO:0000259" key="9">
    <source>
        <dbReference type="Pfam" id="PF23797"/>
    </source>
</evidence>
<dbReference type="STRING" id="86049.A0A1C1CT72"/>
<dbReference type="GO" id="GO:0042802">
    <property type="term" value="F:identical protein binding"/>
    <property type="evidence" value="ECO:0007669"/>
    <property type="project" value="EnsemblFungi"/>
</dbReference>
<evidence type="ECO:0000256" key="6">
    <source>
        <dbReference type="PIRNR" id="PIRNR017233"/>
    </source>
</evidence>
<organism evidence="13 14">
    <name type="scientific">Cladophialophora carrionii</name>
    <dbReference type="NCBI Taxonomy" id="86049"/>
    <lineage>
        <taxon>Eukaryota</taxon>
        <taxon>Fungi</taxon>
        <taxon>Dikarya</taxon>
        <taxon>Ascomycota</taxon>
        <taxon>Pezizomycotina</taxon>
        <taxon>Eurotiomycetes</taxon>
        <taxon>Chaetothyriomycetidae</taxon>
        <taxon>Chaetothyriales</taxon>
        <taxon>Herpotrichiellaceae</taxon>
        <taxon>Cladophialophora</taxon>
    </lineage>
</organism>
<dbReference type="SUPFAM" id="SSF69322">
    <property type="entry name" value="Tricorn protease domain 2"/>
    <property type="match status" value="1"/>
</dbReference>
<dbReference type="UniPathway" id="UPA00988"/>
<name>A0A1C1CT72_9EURO</name>
<feature type="domain" description="ELP1 N-terminal second beta-propeller" evidence="9">
    <location>
        <begin position="399"/>
        <end position="686"/>
    </location>
</feature>
<dbReference type="Pfam" id="PF04762">
    <property type="entry name" value="Beta-prop_ELP1_1st"/>
    <property type="match status" value="1"/>
</dbReference>
<evidence type="ECO:0000256" key="4">
    <source>
        <dbReference type="ARBA" id="ARBA00022694"/>
    </source>
</evidence>
<feature type="region of interest" description="Disordered" evidence="7">
    <location>
        <begin position="783"/>
        <end position="816"/>
    </location>
</feature>
<dbReference type="GO" id="GO:0000049">
    <property type="term" value="F:tRNA binding"/>
    <property type="evidence" value="ECO:0007669"/>
    <property type="project" value="EnsemblFungi"/>
</dbReference>
<evidence type="ECO:0000259" key="10">
    <source>
        <dbReference type="Pfam" id="PF23878"/>
    </source>
</evidence>
<evidence type="ECO:0000259" key="11">
    <source>
        <dbReference type="Pfam" id="PF23925"/>
    </source>
</evidence>
<dbReference type="Pfam" id="PF23878">
    <property type="entry name" value="TPR_ELP1"/>
    <property type="match status" value="1"/>
</dbReference>
<dbReference type="Proteomes" id="UP000094526">
    <property type="component" value="Unassembled WGS sequence"/>
</dbReference>
<comment type="caution">
    <text evidence="13">The sequence shown here is derived from an EMBL/GenBank/DDBJ whole genome shotgun (WGS) entry which is preliminary data.</text>
</comment>
<evidence type="ECO:0000313" key="14">
    <source>
        <dbReference type="Proteomes" id="UP000094526"/>
    </source>
</evidence>
<feature type="domain" description="ELP1 alpha-solenoid" evidence="11">
    <location>
        <begin position="710"/>
        <end position="925"/>
    </location>
</feature>
<comment type="similarity">
    <text evidence="2 6">Belongs to the ELP1/IKA1 family.</text>
</comment>
<evidence type="ECO:0000256" key="3">
    <source>
        <dbReference type="ARBA" id="ARBA00022490"/>
    </source>
</evidence>
<feature type="compositionally biased region" description="Basic and acidic residues" evidence="7">
    <location>
        <begin position="190"/>
        <end position="207"/>
    </location>
</feature>
<feature type="domain" description="ELP1 three-helical bundle" evidence="12">
    <location>
        <begin position="1202"/>
        <end position="1297"/>
    </location>
</feature>
<dbReference type="InterPro" id="IPR056164">
    <property type="entry name" value="Beta-prop_ELP1_1st"/>
</dbReference>
<dbReference type="GO" id="GO:0005829">
    <property type="term" value="C:cytosol"/>
    <property type="evidence" value="ECO:0007669"/>
    <property type="project" value="TreeGrafter"/>
</dbReference>
<accession>A0A1C1CT72</accession>
<dbReference type="PANTHER" id="PTHR12747">
    <property type="entry name" value="ELONGATOR COMPLEX PROTEIN 1"/>
    <property type="match status" value="1"/>
</dbReference>
<sequence>MRNLKTIAYRESQLPDGLPLTATAWDMTNDTIVCAFGPTPTNPVIELRRRTGHSSLNEDFATITSWDSPCPLPELECDEIVLLQHFSDTATSCLVLAGGDVVVVREDPLPDQEKIEIVGSVDAGICAAAWAPDEEILAIVTRADTLVLMSRTFEPLNEATLSPADLKVSKHVSVGWGQKETQFQGRRAKAMRDPTVPEKVDRGEPSPYEHGDVALSWRGDGQYIAVNSMIPGHRRVIRVFTRDAALDSASEPVDGMESALSWKPSGQLIASVKRSDAKVEVIFFERNGLRHGQFDLRLTREEMDSWASRISLAWNTDSSVLAVSFKDRTQFWTTGNYHYYLKQELSFGSTSGMKPLKWHPETPLRIACGYTKRLYDLTFLSTVSRGSTIAPYDIGTVAVIDGRTLKLTPFKQAGVPPPMAFCEAAFSHNIIDCAISQDGLKIAVLTTTTVELCDWKTRTTAKGDLKLTATVESRSVPFPTVSADAGQSMTPHYSQIALKGDEVFVLSPMQRMATASCYKLKWSSEITIPPWEQVRVPDTSVSLIVDTFEQAVFVTQPDKSATVLLSEDPEPGFTQSTDLKGSQPNSSIFSLLETDTTRLNGETNGHIIKYHKVSLTPKGSLCIDDNLFVREVTSYVLTSAHLVFTTSSHLLKFVHLTDDPSTMQVPPDTPEVDERCRNIERGGKIVTIIPSVYAVVLQMPRGNLETIYPRLLVLSGIRQHLKEQDYRAAFLACQTHQVDMNILHDYDPETFLSNVPKFIDQVKKPGRVDEFLSKLKDEDVTKTLYRDTSRPATTTASATAQPQSQDPRQQQPAPGSKVNRIADAFLSALSARPSLSSIQTIITAHVCKRPPDLIAALSLISRLVRTPEGREEADTAISHLFFLTPNPNVLFDHALGTYDLELTLLVAQNDTSRDPREYMPFLQSLHALAPLRRQYTIDNHLKKYEKALISLHALGKHDEVKAYVVKHALYTQALDLYKYDTSGQHLAAITRLYAEYLCTQKSQPSHAATLYESLGDFAAAYPLYARAHRWRESLTCAALAASLEEPQLRSLAQSLATTMADENRDYRAAAAIHTDYLDNPTEAARLLCRGSYFADALRVLSLHAALADEIPRVVDGGLTDKVGEILELQADCRTQLSAQIPRIMDLRKKKEDDPLAFYGGDASSVAIGEDAAGPNVDIPDNVSLAPTDASTLGGQSLFTRYGSNASKFGGTVASNVSRRTSKTKRREERKRARGKKGSVYEEEYLVASVGRLIERVNGLHDEVGRLVQGLLRRGMREQARLVENGMREICGACEKARVEVWGEVKEAVVAEDQAGTYDIDGQGRPPGADGVFWDSQQEVGRKEPPVVKSWSGSGLIT</sequence>
<comment type="function">
    <text evidence="6">Component of the elongator complex which is required for multiple tRNA modifications, including mcm5U (5-methoxycarbonylmethyl uridine), mcm5s2U (5-methoxycarbonylmethyl-2-thiouridine), and ncm5U (5-carbamoylmethyl uridine). The elongator complex catalyzes formation of carboxymethyluridine in the wobble base at position 34 in tRNAs.</text>
</comment>
<keyword evidence="3 6" id="KW-0963">Cytoplasm</keyword>
<feature type="compositionally biased region" description="Low complexity" evidence="7">
    <location>
        <begin position="790"/>
        <end position="814"/>
    </location>
</feature>
<reference evidence="14" key="1">
    <citation type="submission" date="2015-07" db="EMBL/GenBank/DDBJ databases">
        <authorList>
            <person name="Teixeira M.M."/>
            <person name="Souza R.C."/>
            <person name="Almeida L.G."/>
            <person name="Vicente V.A."/>
            <person name="de Hoog S."/>
            <person name="Bocca A.L."/>
            <person name="de Almeida S.R."/>
            <person name="Vasconcelos A.T."/>
            <person name="Felipe M.S."/>
        </authorList>
    </citation>
    <scope>NUCLEOTIDE SEQUENCE [LARGE SCALE GENOMIC DNA]</scope>
    <source>
        <strain evidence="14">KSF</strain>
    </source>
</reference>